<accession>A0AAV7VDU2</accession>
<dbReference type="AlphaFoldDB" id="A0AAV7VDU2"/>
<keyword evidence="4" id="KW-1185">Reference proteome</keyword>
<organism evidence="2 4">
    <name type="scientific">Pleurodeles waltl</name>
    <name type="common">Iberian ribbed newt</name>
    <dbReference type="NCBI Taxonomy" id="8319"/>
    <lineage>
        <taxon>Eukaryota</taxon>
        <taxon>Metazoa</taxon>
        <taxon>Chordata</taxon>
        <taxon>Craniata</taxon>
        <taxon>Vertebrata</taxon>
        <taxon>Euteleostomi</taxon>
        <taxon>Amphibia</taxon>
        <taxon>Batrachia</taxon>
        <taxon>Caudata</taxon>
        <taxon>Salamandroidea</taxon>
        <taxon>Salamandridae</taxon>
        <taxon>Pleurodelinae</taxon>
        <taxon>Pleurodeles</taxon>
    </lineage>
</organism>
<feature type="region of interest" description="Disordered" evidence="1">
    <location>
        <begin position="1"/>
        <end position="233"/>
    </location>
</feature>
<reference evidence="2" key="1">
    <citation type="journal article" date="2022" name="bioRxiv">
        <title>Sequencing and chromosome-scale assembly of the giantPleurodeles waltlgenome.</title>
        <authorList>
            <person name="Brown T."/>
            <person name="Elewa A."/>
            <person name="Iarovenko S."/>
            <person name="Subramanian E."/>
            <person name="Araus A.J."/>
            <person name="Petzold A."/>
            <person name="Susuki M."/>
            <person name="Suzuki K.-i.T."/>
            <person name="Hayashi T."/>
            <person name="Toyoda A."/>
            <person name="Oliveira C."/>
            <person name="Osipova E."/>
            <person name="Leigh N.D."/>
            <person name="Simon A."/>
            <person name="Yun M.H."/>
        </authorList>
    </citation>
    <scope>NUCLEOTIDE SEQUENCE</scope>
    <source>
        <strain evidence="2">20211129_DDA</strain>
        <tissue evidence="2">Liver</tissue>
    </source>
</reference>
<name>A0AAV7VDU2_PLEWA</name>
<dbReference type="Proteomes" id="UP001066276">
    <property type="component" value="Chromosome 2_1"/>
</dbReference>
<proteinExistence type="predicted"/>
<feature type="compositionally biased region" description="Polar residues" evidence="1">
    <location>
        <begin position="189"/>
        <end position="202"/>
    </location>
</feature>
<comment type="caution">
    <text evidence="2">The sequence shown here is derived from an EMBL/GenBank/DDBJ whole genome shotgun (WGS) entry which is preliminary data.</text>
</comment>
<sequence length="233" mass="24731">MRQKRPLVHPDPIWPAITATRPSQLGPMSEAQGEPARPRGPKPRHSAALEAPLPPNLGGLHTPRAAQPRRPPPATTRPAQLRRRTPRAEQALPPLAHCRQQSHTRPQAAGGTKISGGPQHDETAENPPQQHSLHAPHQRGQRAPPGTRSNTRQPAQAGRVSNCRPNTSRARLRVAAQRLVGSRGPETGKGTSPIQGSPSRAGSATHAAPSGEMPKRALSPAEPHSVTATLPDG</sequence>
<evidence type="ECO:0000313" key="2">
    <source>
        <dbReference type="EMBL" id="KAJ1199745.1"/>
    </source>
</evidence>
<evidence type="ECO:0000313" key="3">
    <source>
        <dbReference type="EMBL" id="KAJ1199747.1"/>
    </source>
</evidence>
<evidence type="ECO:0000313" key="4">
    <source>
        <dbReference type="Proteomes" id="UP001066276"/>
    </source>
</evidence>
<gene>
    <name evidence="2" type="ORF">NDU88_003578</name>
    <name evidence="3" type="ORF">NDU88_003580</name>
</gene>
<dbReference type="EMBL" id="JANPWB010000003">
    <property type="protein sequence ID" value="KAJ1199745.1"/>
    <property type="molecule type" value="Genomic_DNA"/>
</dbReference>
<dbReference type="EMBL" id="JANPWB010000003">
    <property type="protein sequence ID" value="KAJ1199747.1"/>
    <property type="molecule type" value="Genomic_DNA"/>
</dbReference>
<protein>
    <submittedName>
        <fullName evidence="2">Uncharacterized protein</fullName>
    </submittedName>
</protein>
<evidence type="ECO:0000256" key="1">
    <source>
        <dbReference type="SAM" id="MobiDB-lite"/>
    </source>
</evidence>